<dbReference type="VEuPathDB" id="CryptoDB:Cvel_3496"/>
<protein>
    <submittedName>
        <fullName evidence="1">Uncharacterized protein</fullName>
    </submittedName>
</protein>
<accession>A0A0K6S6M3</accession>
<gene>
    <name evidence="1" type="ORF">Cvel_3496.t1.CR1</name>
</gene>
<dbReference type="EMBL" id="CDMZ01000463">
    <property type="protein sequence ID" value="CUC09267.1"/>
    <property type="molecule type" value="Genomic_DNA"/>
</dbReference>
<reference evidence="1" key="1">
    <citation type="submission" date="2014-11" db="EMBL/GenBank/DDBJ databases">
        <title>Molecular phylogeny of cliff fern family Woodsiaceae with morphological implications.</title>
        <authorList>
            <person name="Shao Y.-Z."/>
            <person name="Wei R."/>
            <person name="Zhang X.-C."/>
        </authorList>
    </citation>
    <scope>NUCLEOTIDE SEQUENCE</scope>
</reference>
<dbReference type="InterPro" id="IPR029044">
    <property type="entry name" value="Nucleotide-diphossugar_trans"/>
</dbReference>
<sequence length="447" mass="50294">MQGQSTAKAFGVPSSFEPAVYLVHSTEKEFESWTRLSTRGLAWEGLLEENGNSTLLQEFTEHPKKPSVNANNNIYSNVTAKEYMNDEKEEERREAPNHQRWPLCTLSRTLPSPCAPLSTGAREGHRVAVLVPVMRRPAYVRLCAASLKDTVPPEDIWVLNQDPLALPDRHLFEWFGDGVRILHRRRGDRETEGREDGVSSFSNSSFASKSFFFETLSPPEQANLNTQVLLSVLSLRLLPEKTKPPVLRLLTNVLSAYPDPSEVPFYTHIAVIDSDLVVRPDWWSEAVGLMRASREAGLFGGFFSLFNSHSHMHPDVACFELEKSAENAFGDRRHSTVGVCEKKSVGHAGSIHEVDFLVRLIEQFAGRFFTDWDLSNFARTRHVRLLVPLRSLALHVGMEGGANGEASREERARGFEWSSLEPSLALSALRFLYNNFGLPGEARELYL</sequence>
<proteinExistence type="predicted"/>
<organism evidence="1">
    <name type="scientific">Chromera velia CCMP2878</name>
    <dbReference type="NCBI Taxonomy" id="1169474"/>
    <lineage>
        <taxon>Eukaryota</taxon>
        <taxon>Sar</taxon>
        <taxon>Alveolata</taxon>
        <taxon>Colpodellida</taxon>
        <taxon>Chromeraceae</taxon>
        <taxon>Chromera</taxon>
    </lineage>
</organism>
<name>A0A0K6S6M3_9ALVE</name>
<dbReference type="AlphaFoldDB" id="A0A0K6S6M3"/>
<dbReference type="SUPFAM" id="SSF53448">
    <property type="entry name" value="Nucleotide-diphospho-sugar transferases"/>
    <property type="match status" value="1"/>
</dbReference>
<evidence type="ECO:0000313" key="1">
    <source>
        <dbReference type="EMBL" id="CUC09267.1"/>
    </source>
</evidence>